<sequence>MSAAFTTATRTRVPYRRGYRPAAKVMEVEIIDEWHALCARVDRGDQVGVRLSTTRLHDLGVHLHRARVREARQA</sequence>
<protein>
    <submittedName>
        <fullName evidence="1">Uncharacterized protein</fullName>
    </submittedName>
</protein>
<reference evidence="2" key="1">
    <citation type="journal article" date="2019" name="Int. J. Syst. Evol. Microbiol.">
        <title>The Global Catalogue of Microorganisms (GCM) 10K type strain sequencing project: providing services to taxonomists for standard genome sequencing and annotation.</title>
        <authorList>
            <consortium name="The Broad Institute Genomics Platform"/>
            <consortium name="The Broad Institute Genome Sequencing Center for Infectious Disease"/>
            <person name="Wu L."/>
            <person name="Ma J."/>
        </authorList>
    </citation>
    <scope>NUCLEOTIDE SEQUENCE [LARGE SCALE GENOMIC DNA]</scope>
    <source>
        <strain evidence="2">CGMCC 1.8985</strain>
    </source>
</reference>
<keyword evidence="2" id="KW-1185">Reference proteome</keyword>
<organism evidence="1 2">
    <name type="scientific">Luteimonas terricola</name>
    <dbReference type="NCBI Taxonomy" id="645597"/>
    <lineage>
        <taxon>Bacteria</taxon>
        <taxon>Pseudomonadati</taxon>
        <taxon>Pseudomonadota</taxon>
        <taxon>Gammaproteobacteria</taxon>
        <taxon>Lysobacterales</taxon>
        <taxon>Lysobacteraceae</taxon>
        <taxon>Luteimonas</taxon>
    </lineage>
</organism>
<comment type="caution">
    <text evidence="1">The sequence shown here is derived from an EMBL/GenBank/DDBJ whole genome shotgun (WGS) entry which is preliminary data.</text>
</comment>
<accession>A0ABQ2EFA9</accession>
<name>A0ABQ2EFA9_9GAMM</name>
<proteinExistence type="predicted"/>
<gene>
    <name evidence="1" type="ORF">GCM10011394_17690</name>
</gene>
<dbReference type="Proteomes" id="UP000599009">
    <property type="component" value="Unassembled WGS sequence"/>
</dbReference>
<evidence type="ECO:0000313" key="2">
    <source>
        <dbReference type="Proteomes" id="UP000599009"/>
    </source>
</evidence>
<dbReference type="EMBL" id="BMME01000001">
    <property type="protein sequence ID" value="GGK08744.1"/>
    <property type="molecule type" value="Genomic_DNA"/>
</dbReference>
<evidence type="ECO:0000313" key="1">
    <source>
        <dbReference type="EMBL" id="GGK08744.1"/>
    </source>
</evidence>
<dbReference type="RefSeq" id="WP_132984690.1">
    <property type="nucleotide sequence ID" value="NZ_BMME01000001.1"/>
</dbReference>